<dbReference type="EMBL" id="UINC01159897">
    <property type="protein sequence ID" value="SVD58237.1"/>
    <property type="molecule type" value="Genomic_DNA"/>
</dbReference>
<name>A0A382WHC3_9ZZZZ</name>
<gene>
    <name evidence="1" type="ORF">METZ01_LOCUS411091</name>
</gene>
<accession>A0A382WHC3</accession>
<dbReference type="AlphaFoldDB" id="A0A382WHC3"/>
<proteinExistence type="predicted"/>
<evidence type="ECO:0000313" key="1">
    <source>
        <dbReference type="EMBL" id="SVD58237.1"/>
    </source>
</evidence>
<organism evidence="1">
    <name type="scientific">marine metagenome</name>
    <dbReference type="NCBI Taxonomy" id="408172"/>
    <lineage>
        <taxon>unclassified sequences</taxon>
        <taxon>metagenomes</taxon>
        <taxon>ecological metagenomes</taxon>
    </lineage>
</organism>
<protein>
    <submittedName>
        <fullName evidence="1">Uncharacterized protein</fullName>
    </submittedName>
</protein>
<reference evidence="1" key="1">
    <citation type="submission" date="2018-05" db="EMBL/GenBank/DDBJ databases">
        <authorList>
            <person name="Lanie J.A."/>
            <person name="Ng W.-L."/>
            <person name="Kazmierczak K.M."/>
            <person name="Andrzejewski T.M."/>
            <person name="Davidsen T.M."/>
            <person name="Wayne K.J."/>
            <person name="Tettelin H."/>
            <person name="Glass J.I."/>
            <person name="Rusch D."/>
            <person name="Podicherti R."/>
            <person name="Tsui H.-C.T."/>
            <person name="Winkler M.E."/>
        </authorList>
    </citation>
    <scope>NUCLEOTIDE SEQUENCE</scope>
</reference>
<sequence>MFDLVSAIIASMFGAGETIEEILEEE</sequence>